<name>A0A8G1RW44_9EURO</name>
<reference evidence="1 2" key="1">
    <citation type="submission" date="2018-02" db="EMBL/GenBank/DDBJ databases">
        <title>The genomes of Aspergillus section Nigri reveals drivers in fungal speciation.</title>
        <authorList>
            <consortium name="DOE Joint Genome Institute"/>
            <person name="Vesth T.C."/>
            <person name="Nybo J."/>
            <person name="Theobald S."/>
            <person name="Brandl J."/>
            <person name="Frisvad J.C."/>
            <person name="Nielsen K.F."/>
            <person name="Lyhne E.K."/>
            <person name="Kogle M.E."/>
            <person name="Kuo A."/>
            <person name="Riley R."/>
            <person name="Clum A."/>
            <person name="Nolan M."/>
            <person name="Lipzen A."/>
            <person name="Salamov A."/>
            <person name="Henrissat B."/>
            <person name="Wiebenga A."/>
            <person name="De vries R.P."/>
            <person name="Grigoriev I.V."/>
            <person name="Mortensen U.H."/>
            <person name="Andersen M.R."/>
            <person name="Baker S.E."/>
        </authorList>
    </citation>
    <scope>NUCLEOTIDE SEQUENCE [LARGE SCALE GENOMIC DNA]</scope>
    <source>
        <strain evidence="1 2">CBS 313.89</strain>
    </source>
</reference>
<protein>
    <submittedName>
        <fullName evidence="1">Uncharacterized protein</fullName>
    </submittedName>
</protein>
<evidence type="ECO:0000313" key="1">
    <source>
        <dbReference type="EMBL" id="RAK78880.1"/>
    </source>
</evidence>
<dbReference type="PANTHER" id="PTHR42070">
    <property type="entry name" value="FILAMENT ASSOCIATED PROTEIN, PUTATIVE (AFU_ORTHOLOGUE AFUA_8G06630)-RELATED"/>
    <property type="match status" value="1"/>
</dbReference>
<gene>
    <name evidence="1" type="ORF">BO72DRAFT_506511</name>
</gene>
<dbReference type="RefSeq" id="XP_040802890.1">
    <property type="nucleotide sequence ID" value="XM_040949230.1"/>
</dbReference>
<sequence>MPRIKKKKTRAEGLTRVRNNQCRCRQRQRDCVADLERRIVSLENTTAREISTLQSMTDVLRQESEQLKAFVDASLGVEDTDMVPSTHVSGLAWAKYNDADTTVWTVALELVIGYNTKNLSISELDLRLRGGYRCARFLWEGCRMANQVLFAVFAEVIE</sequence>
<dbReference type="Proteomes" id="UP000249789">
    <property type="component" value="Unassembled WGS sequence"/>
</dbReference>
<organism evidence="1 2">
    <name type="scientific">Aspergillus fijiensis CBS 313.89</name>
    <dbReference type="NCBI Taxonomy" id="1448319"/>
    <lineage>
        <taxon>Eukaryota</taxon>
        <taxon>Fungi</taxon>
        <taxon>Dikarya</taxon>
        <taxon>Ascomycota</taxon>
        <taxon>Pezizomycotina</taxon>
        <taxon>Eurotiomycetes</taxon>
        <taxon>Eurotiomycetidae</taxon>
        <taxon>Eurotiales</taxon>
        <taxon>Aspergillaceae</taxon>
        <taxon>Aspergillus</taxon>
    </lineage>
</organism>
<dbReference type="VEuPathDB" id="FungiDB:BO72DRAFT_506511"/>
<dbReference type="OrthoDB" id="4505928at2759"/>
<dbReference type="GeneID" id="63866563"/>
<accession>A0A8G1RW44</accession>
<dbReference type="AlphaFoldDB" id="A0A8G1RW44"/>
<evidence type="ECO:0000313" key="2">
    <source>
        <dbReference type="Proteomes" id="UP000249789"/>
    </source>
</evidence>
<keyword evidence="2" id="KW-1185">Reference proteome</keyword>
<dbReference type="EMBL" id="KZ824635">
    <property type="protein sequence ID" value="RAK78880.1"/>
    <property type="molecule type" value="Genomic_DNA"/>
</dbReference>
<dbReference type="PANTHER" id="PTHR42070:SF1">
    <property type="entry name" value="FILAMENT ASSOCIATED PROTEIN, PUTATIVE (AFU_ORTHOLOGUE AFUA_8G06630)-RELATED"/>
    <property type="match status" value="1"/>
</dbReference>
<proteinExistence type="predicted"/>